<feature type="compositionally biased region" description="Low complexity" evidence="4">
    <location>
        <begin position="13"/>
        <end position="32"/>
    </location>
</feature>
<sequence>MGSCLTCFRTPPNASATANTGGSTAATSGATTIPHHNDPTALIYTDTEAVAHETDDLLPNSPLGGGHHLGLSSERRSGGSFKKSGLGSILNGNIGGGNISSGGVAGVGTGTGTGTPGVPGIECTNNNGSKDLSVPGGGVGYCGVAGGGAGLGIGGGPLLLSDNDLNKLFESYKDAQEDAILSEGIERLCGDLGYKPDDFAILVLAWRLDAGQMCQFTKAEFIQGLQRMNAASIEDIRCRLQQIVERLRTDGTEDFKSLYRFTFRFGLEPGHRILSLDMAISLWRLVFTVHTPDILQRWLDFLEQHQNIRGVPKDTWNMFLNFVESCDIEHYDDTEAWPSLFDDFVEYEQERTGQLALAAAAAAAAETSNGAVPPVDSDGGGGGEPSPPSNVYNLHHHPYHHQQQQQQPQGYQGS</sequence>
<reference evidence="6" key="1">
    <citation type="submission" date="2018-01" db="EMBL/GenBank/DDBJ databases">
        <title>An insight into the sialome of Amazonian anophelines.</title>
        <authorList>
            <person name="Ribeiro J.M."/>
            <person name="Scarpassa V."/>
            <person name="Calvo E."/>
        </authorList>
    </citation>
    <scope>NUCLEOTIDE SEQUENCE</scope>
    <source>
        <tissue evidence="6">Salivary glands</tissue>
    </source>
</reference>
<comment type="function">
    <text evidence="2">Promotes neddylation of cullin components of SCF-type E3 ubiquitin ligase complexes and thus regulates SCF-type complex activity. Function promotes cell proliferation.</text>
</comment>
<protein>
    <recommendedName>
        <fullName evidence="3">Defective in cullin neddylation protein</fullName>
    </recommendedName>
</protein>
<keyword evidence="1" id="KW-0833">Ubl conjugation pathway</keyword>
<dbReference type="InterPro" id="IPR005176">
    <property type="entry name" value="PONY_dom"/>
</dbReference>
<dbReference type="InterPro" id="IPR042460">
    <property type="entry name" value="DCN1-like_PONY"/>
</dbReference>
<feature type="region of interest" description="Disordered" evidence="4">
    <location>
        <begin position="58"/>
        <end position="79"/>
    </location>
</feature>
<dbReference type="AlphaFoldDB" id="A0A2M3Z9A7"/>
<accession>A0A2M3Z9A7</accession>
<dbReference type="GO" id="GO:0045116">
    <property type="term" value="P:protein neddylation"/>
    <property type="evidence" value="ECO:0007669"/>
    <property type="project" value="TreeGrafter"/>
</dbReference>
<organism evidence="6">
    <name type="scientific">Anopheles braziliensis</name>
    <dbReference type="NCBI Taxonomy" id="58242"/>
    <lineage>
        <taxon>Eukaryota</taxon>
        <taxon>Metazoa</taxon>
        <taxon>Ecdysozoa</taxon>
        <taxon>Arthropoda</taxon>
        <taxon>Hexapoda</taxon>
        <taxon>Insecta</taxon>
        <taxon>Pterygota</taxon>
        <taxon>Neoptera</taxon>
        <taxon>Endopterygota</taxon>
        <taxon>Diptera</taxon>
        <taxon>Nematocera</taxon>
        <taxon>Culicoidea</taxon>
        <taxon>Culicidae</taxon>
        <taxon>Anophelinae</taxon>
        <taxon>Anopheles</taxon>
    </lineage>
</organism>
<dbReference type="FunFam" id="1.10.238.10:FF:000030">
    <property type="entry name" value="DCN1-like protein"/>
    <property type="match status" value="1"/>
</dbReference>
<evidence type="ECO:0000256" key="3">
    <source>
        <dbReference type="RuleBase" id="RU410713"/>
    </source>
</evidence>
<dbReference type="GO" id="GO:0097602">
    <property type="term" value="F:cullin family protein binding"/>
    <property type="evidence" value="ECO:0007669"/>
    <property type="project" value="TreeGrafter"/>
</dbReference>
<evidence type="ECO:0000256" key="2">
    <source>
        <dbReference type="ARBA" id="ARBA00059219"/>
    </source>
</evidence>
<evidence type="ECO:0000256" key="1">
    <source>
        <dbReference type="ARBA" id="ARBA00022786"/>
    </source>
</evidence>
<feature type="compositionally biased region" description="Low complexity" evidence="4">
    <location>
        <begin position="401"/>
        <end position="414"/>
    </location>
</feature>
<dbReference type="PROSITE" id="PS51229">
    <property type="entry name" value="DCUN1"/>
    <property type="match status" value="1"/>
</dbReference>
<dbReference type="InterPro" id="IPR014764">
    <property type="entry name" value="DCN-prot"/>
</dbReference>
<dbReference type="GO" id="GO:0032182">
    <property type="term" value="F:ubiquitin-like protein binding"/>
    <property type="evidence" value="ECO:0007669"/>
    <property type="project" value="TreeGrafter"/>
</dbReference>
<dbReference type="PANTHER" id="PTHR12281">
    <property type="entry name" value="RP42 RELATED"/>
    <property type="match status" value="1"/>
</dbReference>
<dbReference type="PANTHER" id="PTHR12281:SF31">
    <property type="entry name" value="DCN1-LIKE PROTEIN 3"/>
    <property type="match status" value="1"/>
</dbReference>
<dbReference type="FunFam" id="1.10.238.200:FF:000003">
    <property type="entry name" value="DCN1-like protein 3"/>
    <property type="match status" value="1"/>
</dbReference>
<feature type="domain" description="DCUN1" evidence="5">
    <location>
        <begin position="160"/>
        <end position="349"/>
    </location>
</feature>
<feature type="region of interest" description="Disordered" evidence="4">
    <location>
        <begin position="12"/>
        <end position="39"/>
    </location>
</feature>
<dbReference type="GO" id="GO:0031624">
    <property type="term" value="F:ubiquitin conjugating enzyme binding"/>
    <property type="evidence" value="ECO:0007669"/>
    <property type="project" value="TreeGrafter"/>
</dbReference>
<dbReference type="GO" id="GO:2000436">
    <property type="term" value="P:positive regulation of protein neddylation"/>
    <property type="evidence" value="ECO:0007669"/>
    <property type="project" value="UniProtKB-ARBA"/>
</dbReference>
<name>A0A2M3Z9A7_9DIPT</name>
<comment type="function">
    <text evidence="3">Neddylation of cullins play an essential role in the regulation of SCF-type complexes activity.</text>
</comment>
<evidence type="ECO:0000259" key="5">
    <source>
        <dbReference type="PROSITE" id="PS51229"/>
    </source>
</evidence>
<dbReference type="Pfam" id="PF03556">
    <property type="entry name" value="Cullin_binding"/>
    <property type="match status" value="1"/>
</dbReference>
<dbReference type="EMBL" id="GGFM01004314">
    <property type="protein sequence ID" value="MBW25065.1"/>
    <property type="molecule type" value="Transcribed_RNA"/>
</dbReference>
<dbReference type="Gene3D" id="1.10.238.200">
    <property type="entry name" value="Cullin, PONY binding domain"/>
    <property type="match status" value="1"/>
</dbReference>
<evidence type="ECO:0000256" key="4">
    <source>
        <dbReference type="SAM" id="MobiDB-lite"/>
    </source>
</evidence>
<evidence type="ECO:0000313" key="6">
    <source>
        <dbReference type="EMBL" id="MBW25065.1"/>
    </source>
</evidence>
<feature type="region of interest" description="Disordered" evidence="4">
    <location>
        <begin position="367"/>
        <end position="414"/>
    </location>
</feature>
<dbReference type="GO" id="GO:0000151">
    <property type="term" value="C:ubiquitin ligase complex"/>
    <property type="evidence" value="ECO:0007669"/>
    <property type="project" value="TreeGrafter"/>
</dbReference>
<dbReference type="GO" id="GO:0005886">
    <property type="term" value="C:plasma membrane"/>
    <property type="evidence" value="ECO:0007669"/>
    <property type="project" value="UniProtKB-ARBA"/>
</dbReference>
<dbReference type="Gene3D" id="1.10.238.10">
    <property type="entry name" value="EF-hand"/>
    <property type="match status" value="1"/>
</dbReference>
<proteinExistence type="predicted"/>